<dbReference type="Gene3D" id="3.20.20.70">
    <property type="entry name" value="Aldolase class I"/>
    <property type="match status" value="1"/>
</dbReference>
<reference evidence="2 3" key="1">
    <citation type="submission" date="2023-11" db="EMBL/GenBank/DDBJ databases">
        <title>An acidophilic fungus is an integral part of prey digestion in a carnivorous sundew plant.</title>
        <authorList>
            <person name="Tsai I.J."/>
        </authorList>
    </citation>
    <scope>NUCLEOTIDE SEQUENCE [LARGE SCALE GENOMIC DNA]</scope>
    <source>
        <strain evidence="2">169a</strain>
    </source>
</reference>
<keyword evidence="3" id="KW-1185">Reference proteome</keyword>
<dbReference type="FunFam" id="3.20.20.70:FF:000138">
    <property type="entry name" value="NADPH dehydrogenase 1"/>
    <property type="match status" value="1"/>
</dbReference>
<protein>
    <submittedName>
        <fullName evidence="2">FMN-linked oxidoreductase</fullName>
    </submittedName>
</protein>
<dbReference type="AlphaFoldDB" id="A0AAQ3M2K0"/>
<evidence type="ECO:0000259" key="1">
    <source>
        <dbReference type="Pfam" id="PF00724"/>
    </source>
</evidence>
<dbReference type="PANTHER" id="PTHR22893:SF91">
    <property type="entry name" value="NADPH DEHYDROGENASE 2-RELATED"/>
    <property type="match status" value="1"/>
</dbReference>
<evidence type="ECO:0000313" key="3">
    <source>
        <dbReference type="Proteomes" id="UP001303373"/>
    </source>
</evidence>
<sequence length="375" mass="41908">MGDRLFKPLKLGGLPLKHRVVMAPLTRMRADENHVPSIHAKEMYGQRASVPGTLIITEATFISMAAGGYQNVPGIWNDEQIAAWKEIVDTVHAKGSYIYLQLWALGRVTGLDSTYIKATGHRVVSASAIPVDEKHDVPHALSEQEIEQYIKDYVHATQNAMKAGFDGVEVHGANGYLIHQFFEDNANQRTDKYGGSIENRARFGLDVMKAVIEAVGDSTKVGIRLSPFFTGQGMCMKEPIPQYSYIVEELKKMNLSYLHLTEARIAGKNAVEAVYKDVSQELDPFVDIWGTQAPIIIAGGYTPEKAKKVIEDVYTADNVLIAFGRYFISTPDLPFRLKHGIELEPYNRATFYTKGPVGYTDYPFSKEWLAQESRL</sequence>
<dbReference type="GO" id="GO:0003959">
    <property type="term" value="F:NADPH dehydrogenase activity"/>
    <property type="evidence" value="ECO:0007669"/>
    <property type="project" value="TreeGrafter"/>
</dbReference>
<proteinExistence type="predicted"/>
<dbReference type="Pfam" id="PF00724">
    <property type="entry name" value="Oxidored_FMN"/>
    <property type="match status" value="1"/>
</dbReference>
<dbReference type="InterPro" id="IPR001155">
    <property type="entry name" value="OxRdtase_FMN_N"/>
</dbReference>
<feature type="domain" description="NADH:flavin oxidoreductase/NADH oxidase N-terminal" evidence="1">
    <location>
        <begin position="5"/>
        <end position="344"/>
    </location>
</feature>
<dbReference type="InterPro" id="IPR045247">
    <property type="entry name" value="Oye-like"/>
</dbReference>
<evidence type="ECO:0000313" key="2">
    <source>
        <dbReference type="EMBL" id="WPG99841.1"/>
    </source>
</evidence>
<gene>
    <name evidence="2" type="ORF">R9X50_00266100</name>
</gene>
<organism evidence="2 3">
    <name type="scientific">Acrodontium crateriforme</name>
    <dbReference type="NCBI Taxonomy" id="150365"/>
    <lineage>
        <taxon>Eukaryota</taxon>
        <taxon>Fungi</taxon>
        <taxon>Dikarya</taxon>
        <taxon>Ascomycota</taxon>
        <taxon>Pezizomycotina</taxon>
        <taxon>Dothideomycetes</taxon>
        <taxon>Dothideomycetidae</taxon>
        <taxon>Mycosphaerellales</taxon>
        <taxon>Teratosphaeriaceae</taxon>
        <taxon>Acrodontium</taxon>
    </lineage>
</organism>
<accession>A0AAQ3M2K0</accession>
<dbReference type="EMBL" id="CP138582">
    <property type="protein sequence ID" value="WPG99841.1"/>
    <property type="molecule type" value="Genomic_DNA"/>
</dbReference>
<dbReference type="InterPro" id="IPR013785">
    <property type="entry name" value="Aldolase_TIM"/>
</dbReference>
<dbReference type="PANTHER" id="PTHR22893">
    <property type="entry name" value="NADH OXIDOREDUCTASE-RELATED"/>
    <property type="match status" value="1"/>
</dbReference>
<dbReference type="SUPFAM" id="SSF51395">
    <property type="entry name" value="FMN-linked oxidoreductases"/>
    <property type="match status" value="1"/>
</dbReference>
<dbReference type="Proteomes" id="UP001303373">
    <property type="component" value="Chromosome 3"/>
</dbReference>
<name>A0AAQ3M2K0_9PEZI</name>
<dbReference type="GO" id="GO:0010181">
    <property type="term" value="F:FMN binding"/>
    <property type="evidence" value="ECO:0007669"/>
    <property type="project" value="InterPro"/>
</dbReference>
<dbReference type="CDD" id="cd02933">
    <property type="entry name" value="OYE_like_FMN"/>
    <property type="match status" value="1"/>
</dbReference>